<organism evidence="2 3">
    <name type="scientific">Sporothrix stenoceras</name>
    <dbReference type="NCBI Taxonomy" id="5173"/>
    <lineage>
        <taxon>Eukaryota</taxon>
        <taxon>Fungi</taxon>
        <taxon>Dikarya</taxon>
        <taxon>Ascomycota</taxon>
        <taxon>Pezizomycotina</taxon>
        <taxon>Sordariomycetes</taxon>
        <taxon>Sordariomycetidae</taxon>
        <taxon>Ophiostomatales</taxon>
        <taxon>Ophiostomataceae</taxon>
        <taxon>Sporothrix</taxon>
    </lineage>
</organism>
<comment type="caution">
    <text evidence="2">The sequence shown here is derived from an EMBL/GenBank/DDBJ whole genome shotgun (WGS) entry which is preliminary data.</text>
</comment>
<evidence type="ECO:0000256" key="1">
    <source>
        <dbReference type="SAM" id="MobiDB-lite"/>
    </source>
</evidence>
<sequence>MKDVIPIICGSSTQIPHMKDVLFTELTPITNSRVARPKPDLFDGVRPQDIDKALHDDDIMYPLIIPTRRKDGPVAPNFFLEVKPQRGGADVMKRQAGYVGAYGARVMHSLQSYCGESVYSGNANAFSCAYHAGTGTLLLYAHHVMVPGSPAIPMAPGDRPTYHMTLIDSWAITGNVHNFRRGAAAFRNIRDLAQQHRCRLVEAANARAREVIASLMLAVGPHMQDDTVSNPDAADHAKELSGSSPQTARGDVSSHSNRARLADVIGQDETDKLLCDLVQEVTSTTKVAMPSMPTPGH</sequence>
<evidence type="ECO:0000313" key="2">
    <source>
        <dbReference type="EMBL" id="KAL1893603.1"/>
    </source>
</evidence>
<protein>
    <submittedName>
        <fullName evidence="2">Uncharacterized protein</fullName>
    </submittedName>
</protein>
<evidence type="ECO:0000313" key="3">
    <source>
        <dbReference type="Proteomes" id="UP001583186"/>
    </source>
</evidence>
<name>A0ABR3YZ09_9PEZI</name>
<keyword evidence="3" id="KW-1185">Reference proteome</keyword>
<feature type="region of interest" description="Disordered" evidence="1">
    <location>
        <begin position="223"/>
        <end position="256"/>
    </location>
</feature>
<accession>A0ABR3YZ09</accession>
<dbReference type="EMBL" id="JAWCUI010000037">
    <property type="protein sequence ID" value="KAL1893603.1"/>
    <property type="molecule type" value="Genomic_DNA"/>
</dbReference>
<reference evidence="2 3" key="1">
    <citation type="journal article" date="2024" name="IMA Fungus">
        <title>IMA Genome - F19 : A genome assembly and annotation guide to empower mycologists, including annotated draft genome sequences of Ceratocystis pirilliformis, Diaporthe australafricana, Fusarium ophioides, Paecilomyces lecythidis, and Sporothrix stenoceras.</title>
        <authorList>
            <person name="Aylward J."/>
            <person name="Wilson A.M."/>
            <person name="Visagie C.M."/>
            <person name="Spraker J."/>
            <person name="Barnes I."/>
            <person name="Buitendag C."/>
            <person name="Ceriani C."/>
            <person name="Del Mar Angel L."/>
            <person name="du Plessis D."/>
            <person name="Fuchs T."/>
            <person name="Gasser K."/>
            <person name="Kramer D."/>
            <person name="Li W."/>
            <person name="Munsamy K."/>
            <person name="Piso A."/>
            <person name="Price J.L."/>
            <person name="Sonnekus B."/>
            <person name="Thomas C."/>
            <person name="van der Nest A."/>
            <person name="van Dijk A."/>
            <person name="van Heerden A."/>
            <person name="van Vuuren N."/>
            <person name="Yilmaz N."/>
            <person name="Duong T.A."/>
            <person name="van der Merwe N.A."/>
            <person name="Wingfield M.J."/>
            <person name="Wingfield B.D."/>
        </authorList>
    </citation>
    <scope>NUCLEOTIDE SEQUENCE [LARGE SCALE GENOMIC DNA]</scope>
    <source>
        <strain evidence="2 3">CMW 5346</strain>
    </source>
</reference>
<proteinExistence type="predicted"/>
<dbReference type="Proteomes" id="UP001583186">
    <property type="component" value="Unassembled WGS sequence"/>
</dbReference>
<gene>
    <name evidence="2" type="ORF">Sste5346_006434</name>
</gene>